<keyword evidence="3" id="KW-1185">Reference proteome</keyword>
<organism evidence="2 3">
    <name type="scientific">Iodobacter fluviatilis</name>
    <dbReference type="NCBI Taxonomy" id="537"/>
    <lineage>
        <taxon>Bacteria</taxon>
        <taxon>Pseudomonadati</taxon>
        <taxon>Pseudomonadota</taxon>
        <taxon>Betaproteobacteria</taxon>
        <taxon>Neisseriales</taxon>
        <taxon>Chitinibacteraceae</taxon>
        <taxon>Iodobacter</taxon>
    </lineage>
</organism>
<reference evidence="2 3" key="1">
    <citation type="submission" date="2018-01" db="EMBL/GenBank/DDBJ databases">
        <title>Genome sequence of Iodobacter sp. strain PCH194 isolated from Indian Trans-Himalaya.</title>
        <authorList>
            <person name="Kumar V."/>
            <person name="Thakur V."/>
            <person name="Kumar S."/>
            <person name="Singh D."/>
        </authorList>
    </citation>
    <scope>NUCLEOTIDE SEQUENCE [LARGE SCALE GENOMIC DNA]</scope>
    <source>
        <strain evidence="2 3">PCH194</strain>
    </source>
</reference>
<feature type="compositionally biased region" description="Basic and acidic residues" evidence="1">
    <location>
        <begin position="55"/>
        <end position="64"/>
    </location>
</feature>
<evidence type="ECO:0000313" key="2">
    <source>
        <dbReference type="EMBL" id="QBC43097.1"/>
    </source>
</evidence>
<gene>
    <name evidence="2" type="ORF">C1H71_05730</name>
</gene>
<name>A0A7G3G714_9NEIS</name>
<accession>A0A7G3G714</accession>
<dbReference type="AlphaFoldDB" id="A0A7G3G714"/>
<sequence length="104" mass="11428">MTLRRASDTRRFLASHYQIELVEYRRSKDLFSAFGTFILERLATAGPSFLASPRNEAKEGDPTKHAGPSSADNRAAAAELASLKQSSPKPRPLVPRFGVLQGEI</sequence>
<dbReference type="Proteomes" id="UP000515917">
    <property type="component" value="Chromosome"/>
</dbReference>
<dbReference type="EMBL" id="CP025781">
    <property type="protein sequence ID" value="QBC43097.1"/>
    <property type="molecule type" value="Genomic_DNA"/>
</dbReference>
<proteinExistence type="predicted"/>
<dbReference type="KEGG" id="ifl:C1H71_05730"/>
<feature type="region of interest" description="Disordered" evidence="1">
    <location>
        <begin position="50"/>
        <end position="104"/>
    </location>
</feature>
<evidence type="ECO:0000256" key="1">
    <source>
        <dbReference type="SAM" id="MobiDB-lite"/>
    </source>
</evidence>
<protein>
    <submittedName>
        <fullName evidence="2">Uncharacterized protein</fullName>
    </submittedName>
</protein>
<evidence type="ECO:0000313" key="3">
    <source>
        <dbReference type="Proteomes" id="UP000515917"/>
    </source>
</evidence>